<dbReference type="OrthoDB" id="3264316at2759"/>
<dbReference type="EMBL" id="LAVV01008525">
    <property type="protein sequence ID" value="KNZ52562.1"/>
    <property type="molecule type" value="Genomic_DNA"/>
</dbReference>
<reference evidence="1 2" key="1">
    <citation type="submission" date="2015-08" db="EMBL/GenBank/DDBJ databases">
        <title>Next Generation Sequencing and Analysis of the Genome of Puccinia sorghi L Schw, the Causal Agent of Maize Common Rust.</title>
        <authorList>
            <person name="Rochi L."/>
            <person name="Burguener G."/>
            <person name="Darino M."/>
            <person name="Turjanski A."/>
            <person name="Kreff E."/>
            <person name="Dieguez M.J."/>
            <person name="Sacco F."/>
        </authorList>
    </citation>
    <scope>NUCLEOTIDE SEQUENCE [LARGE SCALE GENOMIC DNA]</scope>
    <source>
        <strain evidence="1 2">RO10H11247</strain>
    </source>
</reference>
<protein>
    <submittedName>
        <fullName evidence="1">Uncharacterized protein</fullName>
    </submittedName>
</protein>
<gene>
    <name evidence="1" type="ORF">VP01_3520g5</name>
</gene>
<organism evidence="1 2">
    <name type="scientific">Puccinia sorghi</name>
    <dbReference type="NCBI Taxonomy" id="27349"/>
    <lineage>
        <taxon>Eukaryota</taxon>
        <taxon>Fungi</taxon>
        <taxon>Dikarya</taxon>
        <taxon>Basidiomycota</taxon>
        <taxon>Pucciniomycotina</taxon>
        <taxon>Pucciniomycetes</taxon>
        <taxon>Pucciniales</taxon>
        <taxon>Pucciniaceae</taxon>
        <taxon>Puccinia</taxon>
    </lineage>
</organism>
<evidence type="ECO:0000313" key="1">
    <source>
        <dbReference type="EMBL" id="KNZ52562.1"/>
    </source>
</evidence>
<comment type="caution">
    <text evidence="1">The sequence shown here is derived from an EMBL/GenBank/DDBJ whole genome shotgun (WGS) entry which is preliminary data.</text>
</comment>
<evidence type="ECO:0000313" key="2">
    <source>
        <dbReference type="Proteomes" id="UP000037035"/>
    </source>
</evidence>
<sequence length="188" mass="21954">MWVHFKGIQFTQANWIQIRHLKKECQEEALECEALKHFNMQEEFLKKSQENIEELEKETPKIIFELLNAPPNSAERKELEVKKWTDHSKMFSVLLSLDKDYLATSASSCADEKNLKPQTIERCVSSHIWLKQGIQVTVVRRLKIIPQLGKTLASPRGGYKVITETARFEKAQKIIKNYVYFSQKTSKK</sequence>
<proteinExistence type="predicted"/>
<dbReference type="Proteomes" id="UP000037035">
    <property type="component" value="Unassembled WGS sequence"/>
</dbReference>
<name>A0A0L6UWD7_9BASI</name>
<dbReference type="VEuPathDB" id="FungiDB:VP01_3520g5"/>
<accession>A0A0L6UWD7</accession>
<keyword evidence="2" id="KW-1185">Reference proteome</keyword>
<dbReference type="AlphaFoldDB" id="A0A0L6UWD7"/>